<feature type="region of interest" description="Disordered" evidence="1">
    <location>
        <begin position="46"/>
        <end position="65"/>
    </location>
</feature>
<reference evidence="2 3" key="1">
    <citation type="journal article" date="2020" name="G3 (Bethesda)">
        <title>Improved Reference Genome for Cyclotella cryptica CCMP332, a Model for Cell Wall Morphogenesis, Salinity Adaptation, and Lipid Production in Diatoms (Bacillariophyta).</title>
        <authorList>
            <person name="Roberts W.R."/>
            <person name="Downey K.M."/>
            <person name="Ruck E.C."/>
            <person name="Traller J.C."/>
            <person name="Alverson A.J."/>
        </authorList>
    </citation>
    <scope>NUCLEOTIDE SEQUENCE [LARGE SCALE GENOMIC DNA]</scope>
    <source>
        <strain evidence="2 3">CCMP332</strain>
    </source>
</reference>
<proteinExistence type="predicted"/>
<evidence type="ECO:0000313" key="2">
    <source>
        <dbReference type="EMBL" id="KAL3798669.1"/>
    </source>
</evidence>
<keyword evidence="3" id="KW-1185">Reference proteome</keyword>
<accession>A0ABD3QE33</accession>
<gene>
    <name evidence="2" type="ORF">HJC23_004420</name>
</gene>
<evidence type="ECO:0000313" key="3">
    <source>
        <dbReference type="Proteomes" id="UP001516023"/>
    </source>
</evidence>
<protein>
    <submittedName>
        <fullName evidence="2">Uncharacterized protein</fullName>
    </submittedName>
</protein>
<organism evidence="2 3">
    <name type="scientific">Cyclotella cryptica</name>
    <dbReference type="NCBI Taxonomy" id="29204"/>
    <lineage>
        <taxon>Eukaryota</taxon>
        <taxon>Sar</taxon>
        <taxon>Stramenopiles</taxon>
        <taxon>Ochrophyta</taxon>
        <taxon>Bacillariophyta</taxon>
        <taxon>Coscinodiscophyceae</taxon>
        <taxon>Thalassiosirophycidae</taxon>
        <taxon>Stephanodiscales</taxon>
        <taxon>Stephanodiscaceae</taxon>
        <taxon>Cyclotella</taxon>
    </lineage>
</organism>
<sequence length="129" mass="14444">MTIRKPTLSRLRLLRPKKSIDSLKEITLPDMPIGQQKENTIQIDITETDSTDTISHTSSFSHNEEEIESSYCSKSRCGFSDQFHHALISSGKWLYDCLGDPPNDETADYLVGVSEISEEGATFCCLRGV</sequence>
<dbReference type="Proteomes" id="UP001516023">
    <property type="component" value="Unassembled WGS sequence"/>
</dbReference>
<dbReference type="AlphaFoldDB" id="A0ABD3QE33"/>
<comment type="caution">
    <text evidence="2">The sequence shown here is derived from an EMBL/GenBank/DDBJ whole genome shotgun (WGS) entry which is preliminary data.</text>
</comment>
<evidence type="ECO:0000256" key="1">
    <source>
        <dbReference type="SAM" id="MobiDB-lite"/>
    </source>
</evidence>
<name>A0ABD3QE33_9STRA</name>
<dbReference type="EMBL" id="JABMIG020000044">
    <property type="protein sequence ID" value="KAL3798669.1"/>
    <property type="molecule type" value="Genomic_DNA"/>
</dbReference>